<evidence type="ECO:0000259" key="1">
    <source>
        <dbReference type="Pfam" id="PF07883"/>
    </source>
</evidence>
<protein>
    <submittedName>
        <fullName evidence="2">Cupin domain-containing protein</fullName>
    </submittedName>
</protein>
<dbReference type="PANTHER" id="PTHR40112:SF1">
    <property type="entry name" value="H2HPP ISOMERASE"/>
    <property type="match status" value="1"/>
</dbReference>
<dbReference type="Gene3D" id="2.60.120.10">
    <property type="entry name" value="Jelly Rolls"/>
    <property type="match status" value="1"/>
</dbReference>
<dbReference type="InterPro" id="IPR025499">
    <property type="entry name" value="KdgF"/>
</dbReference>
<comment type="caution">
    <text evidence="2">The sequence shown here is derived from an EMBL/GenBank/DDBJ whole genome shotgun (WGS) entry which is preliminary data.</text>
</comment>
<dbReference type="Pfam" id="PF07883">
    <property type="entry name" value="Cupin_2"/>
    <property type="match status" value="1"/>
</dbReference>
<feature type="domain" description="Cupin type-2" evidence="1">
    <location>
        <begin position="42"/>
        <end position="95"/>
    </location>
</feature>
<dbReference type="InterPro" id="IPR011051">
    <property type="entry name" value="RmlC_Cupin_sf"/>
</dbReference>
<evidence type="ECO:0000313" key="3">
    <source>
        <dbReference type="Proteomes" id="UP001595840"/>
    </source>
</evidence>
<dbReference type="PANTHER" id="PTHR40112">
    <property type="entry name" value="H2HPP ISOMERASE"/>
    <property type="match status" value="1"/>
</dbReference>
<keyword evidence="3" id="KW-1185">Reference proteome</keyword>
<dbReference type="CDD" id="cd02238">
    <property type="entry name" value="cupin_KdgF"/>
    <property type="match status" value="1"/>
</dbReference>
<accession>A0ABV8V3D1</accession>
<organism evidence="2 3">
    <name type="scientific">Simiduia curdlanivorans</name>
    <dbReference type="NCBI Taxonomy" id="1492769"/>
    <lineage>
        <taxon>Bacteria</taxon>
        <taxon>Pseudomonadati</taxon>
        <taxon>Pseudomonadota</taxon>
        <taxon>Gammaproteobacteria</taxon>
        <taxon>Cellvibrionales</taxon>
        <taxon>Cellvibrionaceae</taxon>
        <taxon>Simiduia</taxon>
    </lineage>
</organism>
<dbReference type="RefSeq" id="WP_290260544.1">
    <property type="nucleotide sequence ID" value="NZ_JAUFQG010000004.1"/>
</dbReference>
<name>A0ABV8V3D1_9GAMM</name>
<dbReference type="EMBL" id="JBHSCX010000006">
    <property type="protein sequence ID" value="MFC4362416.1"/>
    <property type="molecule type" value="Genomic_DNA"/>
</dbReference>
<dbReference type="InterPro" id="IPR014710">
    <property type="entry name" value="RmlC-like_jellyroll"/>
</dbReference>
<reference evidence="3" key="1">
    <citation type="journal article" date="2019" name="Int. J. Syst. Evol. Microbiol.">
        <title>The Global Catalogue of Microorganisms (GCM) 10K type strain sequencing project: providing services to taxonomists for standard genome sequencing and annotation.</title>
        <authorList>
            <consortium name="The Broad Institute Genomics Platform"/>
            <consortium name="The Broad Institute Genome Sequencing Center for Infectious Disease"/>
            <person name="Wu L."/>
            <person name="Ma J."/>
        </authorList>
    </citation>
    <scope>NUCLEOTIDE SEQUENCE [LARGE SCALE GENOMIC DNA]</scope>
    <source>
        <strain evidence="3">CECT 8570</strain>
    </source>
</reference>
<gene>
    <name evidence="2" type="ORF">ACFOX3_08885</name>
</gene>
<dbReference type="InterPro" id="IPR052535">
    <property type="entry name" value="Bacilysin_H2HPP_isomerase"/>
</dbReference>
<dbReference type="SUPFAM" id="SSF51182">
    <property type="entry name" value="RmlC-like cupins"/>
    <property type="match status" value="1"/>
</dbReference>
<dbReference type="Proteomes" id="UP001595840">
    <property type="component" value="Unassembled WGS sequence"/>
</dbReference>
<proteinExistence type="predicted"/>
<sequence>MVNPSPTFTFGNEIALEDLGNGISRKILAYENSLLLAQVWFESGSEGYAHSHPHAQITTVVSGSFQVTIDGETAVLNAGDSFYAVPNKVHGMTCLEAGSVIDSFSPVREDFLVNTKQ</sequence>
<dbReference type="PIRSF" id="PIRSF029883">
    <property type="entry name" value="KdgF"/>
    <property type="match status" value="1"/>
</dbReference>
<evidence type="ECO:0000313" key="2">
    <source>
        <dbReference type="EMBL" id="MFC4362416.1"/>
    </source>
</evidence>
<dbReference type="InterPro" id="IPR013096">
    <property type="entry name" value="Cupin_2"/>
</dbReference>